<name>A0ABD0N4T8_CIRMR</name>
<organism evidence="2 3">
    <name type="scientific">Cirrhinus mrigala</name>
    <name type="common">Mrigala</name>
    <dbReference type="NCBI Taxonomy" id="683832"/>
    <lineage>
        <taxon>Eukaryota</taxon>
        <taxon>Metazoa</taxon>
        <taxon>Chordata</taxon>
        <taxon>Craniata</taxon>
        <taxon>Vertebrata</taxon>
        <taxon>Euteleostomi</taxon>
        <taxon>Actinopterygii</taxon>
        <taxon>Neopterygii</taxon>
        <taxon>Teleostei</taxon>
        <taxon>Ostariophysi</taxon>
        <taxon>Cypriniformes</taxon>
        <taxon>Cyprinidae</taxon>
        <taxon>Labeoninae</taxon>
        <taxon>Labeonini</taxon>
        <taxon>Cirrhinus</taxon>
    </lineage>
</organism>
<keyword evidence="3" id="KW-1185">Reference proteome</keyword>
<accession>A0ABD0N4T8</accession>
<feature type="non-terminal residue" evidence="2">
    <location>
        <position position="78"/>
    </location>
</feature>
<feature type="signal peptide" evidence="1">
    <location>
        <begin position="1"/>
        <end position="19"/>
    </location>
</feature>
<protein>
    <submittedName>
        <fullName evidence="2">Uncharacterized protein</fullName>
    </submittedName>
</protein>
<gene>
    <name evidence="2" type="ORF">M9458_047859</name>
</gene>
<dbReference type="EMBL" id="JAMKFB020000024">
    <property type="protein sequence ID" value="KAL0156613.1"/>
    <property type="molecule type" value="Genomic_DNA"/>
</dbReference>
<evidence type="ECO:0000313" key="3">
    <source>
        <dbReference type="Proteomes" id="UP001529510"/>
    </source>
</evidence>
<evidence type="ECO:0000256" key="1">
    <source>
        <dbReference type="SAM" id="SignalP"/>
    </source>
</evidence>
<dbReference type="AlphaFoldDB" id="A0ABD0N4T8"/>
<proteinExistence type="predicted"/>
<feature type="chain" id="PRO_5044758167" evidence="1">
    <location>
        <begin position="20"/>
        <end position="78"/>
    </location>
</feature>
<dbReference type="Proteomes" id="UP001529510">
    <property type="component" value="Unassembled WGS sequence"/>
</dbReference>
<evidence type="ECO:0000313" key="2">
    <source>
        <dbReference type="EMBL" id="KAL0156613.1"/>
    </source>
</evidence>
<reference evidence="2 3" key="1">
    <citation type="submission" date="2024-05" db="EMBL/GenBank/DDBJ databases">
        <title>Genome sequencing and assembly of Indian major carp, Cirrhinus mrigala (Hamilton, 1822).</title>
        <authorList>
            <person name="Mohindra V."/>
            <person name="Chowdhury L.M."/>
            <person name="Lal K."/>
            <person name="Jena J.K."/>
        </authorList>
    </citation>
    <scope>NUCLEOTIDE SEQUENCE [LARGE SCALE GENOMIC DNA]</scope>
    <source>
        <strain evidence="2">CM1030</strain>
        <tissue evidence="2">Blood</tissue>
    </source>
</reference>
<comment type="caution">
    <text evidence="2">The sequence shown here is derived from an EMBL/GenBank/DDBJ whole genome shotgun (WGS) entry which is preliminary data.</text>
</comment>
<sequence>NVSVWRLSLICVLGWAVQSRTKPAWLSLTCRRSTRSWRNYRCQMMSLRSQTLQVCQPAFLLKTTMGLKPGRPKSARRD</sequence>
<feature type="non-terminal residue" evidence="2">
    <location>
        <position position="1"/>
    </location>
</feature>
<keyword evidence="1" id="KW-0732">Signal</keyword>